<evidence type="ECO:0000256" key="11">
    <source>
        <dbReference type="SAM" id="MobiDB-lite"/>
    </source>
</evidence>
<feature type="compositionally biased region" description="Pro residues" evidence="11">
    <location>
        <begin position="79"/>
        <end position="89"/>
    </location>
</feature>
<feature type="compositionally biased region" description="Low complexity" evidence="11">
    <location>
        <begin position="53"/>
        <end position="66"/>
    </location>
</feature>
<evidence type="ECO:0000259" key="14">
    <source>
        <dbReference type="Pfam" id="PF03958"/>
    </source>
</evidence>
<reference evidence="16 17" key="1">
    <citation type="submission" date="2021-04" db="EMBL/GenBank/DDBJ databases">
        <title>Genome analysis of Polyangium sp.</title>
        <authorList>
            <person name="Li Y."/>
            <person name="Wang J."/>
        </authorList>
    </citation>
    <scope>NUCLEOTIDE SEQUENCE [LARGE SCALE GENOMIC DNA]</scope>
    <source>
        <strain evidence="16 17">SDU14</strain>
    </source>
</reference>
<feature type="region of interest" description="Disordered" evidence="11">
    <location>
        <begin position="810"/>
        <end position="884"/>
    </location>
</feature>
<keyword evidence="9" id="KW-0998">Cell outer membrane</keyword>
<evidence type="ECO:0000256" key="8">
    <source>
        <dbReference type="ARBA" id="ARBA00023136"/>
    </source>
</evidence>
<evidence type="ECO:0000256" key="2">
    <source>
        <dbReference type="ARBA" id="ARBA00006980"/>
    </source>
</evidence>
<feature type="domain" description="NolW-like" evidence="14">
    <location>
        <begin position="376"/>
        <end position="467"/>
    </location>
</feature>
<dbReference type="InterPro" id="IPR038591">
    <property type="entry name" value="NolW-like_sf"/>
</dbReference>
<comment type="subcellular location">
    <subcellularLocation>
        <location evidence="1 10">Cell outer membrane</location>
    </subcellularLocation>
</comment>
<feature type="domain" description="NolW-like" evidence="14">
    <location>
        <begin position="225"/>
        <end position="284"/>
    </location>
</feature>
<feature type="domain" description="NolW-like" evidence="14">
    <location>
        <begin position="293"/>
        <end position="370"/>
    </location>
</feature>
<dbReference type="InterPro" id="IPR049371">
    <property type="entry name" value="GspD-like_N0"/>
</dbReference>
<dbReference type="NCBIfam" id="TIGR02517">
    <property type="entry name" value="type_II_gspD"/>
    <property type="match status" value="1"/>
</dbReference>
<dbReference type="InterPro" id="IPR013356">
    <property type="entry name" value="T2SS_GspD"/>
</dbReference>
<evidence type="ECO:0000259" key="13">
    <source>
        <dbReference type="Pfam" id="PF00263"/>
    </source>
</evidence>
<feature type="compositionally biased region" description="Gly residues" evidence="11">
    <location>
        <begin position="837"/>
        <end position="847"/>
    </location>
</feature>
<evidence type="ECO:0000259" key="15">
    <source>
        <dbReference type="Pfam" id="PF21305"/>
    </source>
</evidence>
<evidence type="ECO:0000256" key="6">
    <source>
        <dbReference type="ARBA" id="ARBA00022729"/>
    </source>
</evidence>
<feature type="signal peptide" evidence="12">
    <location>
        <begin position="1"/>
        <end position="29"/>
    </location>
</feature>
<evidence type="ECO:0000313" key="17">
    <source>
        <dbReference type="Proteomes" id="UP001151081"/>
    </source>
</evidence>
<keyword evidence="5" id="KW-0812">Transmembrane</keyword>
<feature type="chain" id="PRO_5040962142" evidence="12">
    <location>
        <begin position="30"/>
        <end position="884"/>
    </location>
</feature>
<dbReference type="Gene3D" id="3.30.1370.120">
    <property type="match status" value="3"/>
</dbReference>
<evidence type="ECO:0000256" key="1">
    <source>
        <dbReference type="ARBA" id="ARBA00004442"/>
    </source>
</evidence>
<dbReference type="GO" id="GO:0015628">
    <property type="term" value="P:protein secretion by the type II secretion system"/>
    <property type="evidence" value="ECO:0007669"/>
    <property type="project" value="InterPro"/>
</dbReference>
<dbReference type="Pfam" id="PF21305">
    <property type="entry name" value="type_II_gspD_N0"/>
    <property type="match status" value="1"/>
</dbReference>
<dbReference type="GO" id="GO:0009279">
    <property type="term" value="C:cell outer membrane"/>
    <property type="evidence" value="ECO:0007669"/>
    <property type="project" value="UniProtKB-SubCell"/>
</dbReference>
<keyword evidence="4" id="KW-1134">Transmembrane beta strand</keyword>
<name>A0A9X3X0H9_9BACT</name>
<feature type="compositionally biased region" description="Basic and acidic residues" evidence="11">
    <location>
        <begin position="810"/>
        <end position="824"/>
    </location>
</feature>
<dbReference type="Proteomes" id="UP001151081">
    <property type="component" value="Unassembled WGS sequence"/>
</dbReference>
<dbReference type="AlphaFoldDB" id="A0A9X3X0H9"/>
<evidence type="ECO:0000256" key="10">
    <source>
        <dbReference type="RuleBase" id="RU004004"/>
    </source>
</evidence>
<sequence>MNTPYRNSRLGRFGFGFAALLCASAPAIASAQNGPPRGAPVLKTPGARPQLAPTPGAPAAAAPAAPGGAGAGPNTGNPPGFPPGPPPRAAAPFGPAPVVGEDPMAGVKQGPKEIDFKPRNGNFMVSFNLEEADLNELVKAISNITGRRFIYGGKLRQIKATVYSPDKVTVQEAYSAFLSILETNGLTVIPHGRFLKIVETPGVVSQTTPIYGAGTAVPAEDRFITRMYRVASVDPNEAANVLGKFKSKEGDITVHPSGNLIIMTDTGSNVQRMIRILEDIDVGGAGDQIWFEPIHYAGANDVAMKLNEILDLKPGAGGKGGARGGAGGGAGGGGARILADDRTNSLVITANQPDYMRLLELIKRMDVPQSGEGQMHVLPLQHAGCKDLSGTLNQLLGGAAGAGGGATGSRRGAQAAPPVPGSTEDIFEGQVKITCDEGSNKLVVTSSLRDYAALRSVIDELDQPRRQVFIEAVIMDLNVDRKNDTGVRWHMGAPVPSPVDIDGASGDGIVYGGNAPLTSALAPQSVASQLGAFALGVRGPTIAESANLLGTGISIPAFGVIMHAMATDNDSNVLATPHILATDNIPATIEIGQNVPLQTNIGGGLGSMLGAAGGAGGAAGGLGGLGLLGGLGGGFAAPRQDVGTKIEVTPHVNDSDQVRLEITEGISELGPPAGGDLGAVTIIKRNAKTTLVVRDQQTVVIGGLMRDAVTNKRTKIPILGDIPVLGALFRTTEKTTSKTNLLLVLTPYIIRDQDDLRAIFERKMQERQEFLDRYFVFGDSGWEPPKDYARANGLVEDIRQSQIKMAERARLEEESKPKGARTHEPGQPIAVPSIAIRGGGDDGGGGAVQTATPPPAAGGGGAAAPTPRRRPAGAATPRPVERVE</sequence>
<dbReference type="PRINTS" id="PR00811">
    <property type="entry name" value="BCTERIALGSPD"/>
</dbReference>
<evidence type="ECO:0000256" key="3">
    <source>
        <dbReference type="ARBA" id="ARBA00022448"/>
    </source>
</evidence>
<organism evidence="16 17">
    <name type="scientific">Polyangium jinanense</name>
    <dbReference type="NCBI Taxonomy" id="2829994"/>
    <lineage>
        <taxon>Bacteria</taxon>
        <taxon>Pseudomonadati</taxon>
        <taxon>Myxococcota</taxon>
        <taxon>Polyangia</taxon>
        <taxon>Polyangiales</taxon>
        <taxon>Polyangiaceae</taxon>
        <taxon>Polyangium</taxon>
    </lineage>
</organism>
<evidence type="ECO:0000313" key="16">
    <source>
        <dbReference type="EMBL" id="MDC3980545.1"/>
    </source>
</evidence>
<feature type="region of interest" description="Disordered" evidence="11">
    <location>
        <begin position="35"/>
        <end position="102"/>
    </location>
</feature>
<feature type="domain" description="GspD-like N0" evidence="15">
    <location>
        <begin position="128"/>
        <end position="197"/>
    </location>
</feature>
<dbReference type="InterPro" id="IPR004846">
    <property type="entry name" value="T2SS/T3SS_dom"/>
</dbReference>
<comment type="similarity">
    <text evidence="2">Belongs to the bacterial secretin family. GSP D subfamily.</text>
</comment>
<dbReference type="RefSeq" id="WP_272417582.1">
    <property type="nucleotide sequence ID" value="NZ_JAGTJJ010000002.1"/>
</dbReference>
<keyword evidence="3 10" id="KW-0813">Transport</keyword>
<feature type="domain" description="Type II/III secretion system secretin-like" evidence="13">
    <location>
        <begin position="564"/>
        <end position="751"/>
    </location>
</feature>
<dbReference type="Pfam" id="PF03958">
    <property type="entry name" value="Secretin_N"/>
    <property type="match status" value="3"/>
</dbReference>
<protein>
    <submittedName>
        <fullName evidence="16">Type II secretion system secretin GspD</fullName>
    </submittedName>
</protein>
<keyword evidence="17" id="KW-1185">Reference proteome</keyword>
<evidence type="ECO:0000256" key="4">
    <source>
        <dbReference type="ARBA" id="ARBA00022452"/>
    </source>
</evidence>
<dbReference type="PANTHER" id="PTHR30332">
    <property type="entry name" value="PROBABLE GENERAL SECRETION PATHWAY PROTEIN D"/>
    <property type="match status" value="1"/>
</dbReference>
<proteinExistence type="inferred from homology"/>
<dbReference type="PANTHER" id="PTHR30332:SF24">
    <property type="entry name" value="SECRETIN GSPD-RELATED"/>
    <property type="match status" value="1"/>
</dbReference>
<dbReference type="InterPro" id="IPR005644">
    <property type="entry name" value="NolW-like"/>
</dbReference>
<evidence type="ECO:0000256" key="12">
    <source>
        <dbReference type="SAM" id="SignalP"/>
    </source>
</evidence>
<dbReference type="GO" id="GO:0015627">
    <property type="term" value="C:type II protein secretion system complex"/>
    <property type="evidence" value="ECO:0007669"/>
    <property type="project" value="InterPro"/>
</dbReference>
<dbReference type="EMBL" id="JAGTJJ010000002">
    <property type="protein sequence ID" value="MDC3980545.1"/>
    <property type="molecule type" value="Genomic_DNA"/>
</dbReference>
<evidence type="ECO:0000256" key="5">
    <source>
        <dbReference type="ARBA" id="ARBA00022692"/>
    </source>
</evidence>
<keyword evidence="6 12" id="KW-0732">Signal</keyword>
<keyword evidence="8" id="KW-0472">Membrane</keyword>
<keyword evidence="7" id="KW-0653">Protein transport</keyword>
<evidence type="ECO:0000256" key="9">
    <source>
        <dbReference type="ARBA" id="ARBA00023237"/>
    </source>
</evidence>
<evidence type="ECO:0000256" key="7">
    <source>
        <dbReference type="ARBA" id="ARBA00022927"/>
    </source>
</evidence>
<dbReference type="InterPro" id="IPR050810">
    <property type="entry name" value="Bact_Secretion_Sys_Channel"/>
</dbReference>
<dbReference type="InterPro" id="IPR001775">
    <property type="entry name" value="GspD/PilQ"/>
</dbReference>
<accession>A0A9X3X0H9</accession>
<dbReference type="Pfam" id="PF00263">
    <property type="entry name" value="Secretin"/>
    <property type="match status" value="1"/>
</dbReference>
<comment type="caution">
    <text evidence="16">The sequence shown here is derived from an EMBL/GenBank/DDBJ whole genome shotgun (WGS) entry which is preliminary data.</text>
</comment>
<feature type="region of interest" description="Disordered" evidence="11">
    <location>
        <begin position="401"/>
        <end position="421"/>
    </location>
</feature>
<gene>
    <name evidence="16" type="primary">gspD</name>
    <name evidence="16" type="ORF">KEG57_08575</name>
</gene>